<accession>A0AAU7TEQ2</accession>
<reference evidence="1" key="1">
    <citation type="submission" date="2024-06" db="EMBL/GenBank/DDBJ databases">
        <title>Kribbella sp. strain HUAS MG21 genome sequences.</title>
        <authorList>
            <person name="Mo P."/>
        </authorList>
    </citation>
    <scope>NUCLEOTIDE SEQUENCE</scope>
    <source>
        <strain evidence="1">HUAS MG21</strain>
    </source>
</reference>
<dbReference type="InterPro" id="IPR008979">
    <property type="entry name" value="Galactose-bd-like_sf"/>
</dbReference>
<name>A0AAU7TEQ2_9ACTN</name>
<dbReference type="SUPFAM" id="SSF49313">
    <property type="entry name" value="Cadherin-like"/>
    <property type="match status" value="1"/>
</dbReference>
<protein>
    <submittedName>
        <fullName evidence="1">Ig domain-containing protein</fullName>
    </submittedName>
</protein>
<dbReference type="SUPFAM" id="SSF48230">
    <property type="entry name" value="Chondroitin AC/alginate lyase"/>
    <property type="match status" value="1"/>
</dbReference>
<dbReference type="GO" id="GO:0016020">
    <property type="term" value="C:membrane"/>
    <property type="evidence" value="ECO:0007669"/>
    <property type="project" value="InterPro"/>
</dbReference>
<dbReference type="InterPro" id="IPR006311">
    <property type="entry name" value="TAT_signal"/>
</dbReference>
<dbReference type="EMBL" id="CP158165">
    <property type="protein sequence ID" value="XBV25168.1"/>
    <property type="molecule type" value="Genomic_DNA"/>
</dbReference>
<evidence type="ECO:0000313" key="1">
    <source>
        <dbReference type="EMBL" id="XBV25168.1"/>
    </source>
</evidence>
<dbReference type="InterPro" id="IPR013783">
    <property type="entry name" value="Ig-like_fold"/>
</dbReference>
<dbReference type="InterPro" id="IPR008929">
    <property type="entry name" value="Chondroitin_lyas"/>
</dbReference>
<dbReference type="Gene3D" id="2.60.40.10">
    <property type="entry name" value="Immunoglobulins"/>
    <property type="match status" value="1"/>
</dbReference>
<dbReference type="GO" id="GO:0005509">
    <property type="term" value="F:calcium ion binding"/>
    <property type="evidence" value="ECO:0007669"/>
    <property type="project" value="InterPro"/>
</dbReference>
<dbReference type="InterPro" id="IPR015919">
    <property type="entry name" value="Cadherin-like_sf"/>
</dbReference>
<dbReference type="Gene3D" id="1.50.10.100">
    <property type="entry name" value="Chondroitin AC/alginate lyase"/>
    <property type="match status" value="1"/>
</dbReference>
<dbReference type="PROSITE" id="PS51318">
    <property type="entry name" value="TAT"/>
    <property type="match status" value="1"/>
</dbReference>
<dbReference type="SUPFAM" id="SSF49785">
    <property type="entry name" value="Galactose-binding domain-like"/>
    <property type="match status" value="1"/>
</dbReference>
<gene>
    <name evidence="1" type="ORF">ABN611_01860</name>
</gene>
<dbReference type="RefSeq" id="WP_350277983.1">
    <property type="nucleotide sequence ID" value="NZ_CP158165.1"/>
</dbReference>
<dbReference type="Pfam" id="PF05345">
    <property type="entry name" value="He_PIG"/>
    <property type="match status" value="1"/>
</dbReference>
<dbReference type="Gene3D" id="2.60.120.260">
    <property type="entry name" value="Galactose-binding domain-like"/>
    <property type="match status" value="1"/>
</dbReference>
<dbReference type="GO" id="GO:0005975">
    <property type="term" value="P:carbohydrate metabolic process"/>
    <property type="evidence" value="ECO:0007669"/>
    <property type="project" value="UniProtKB-ARBA"/>
</dbReference>
<sequence>MADPDRVPPPRTARRRLARLVAAAATAVTVVCAALSSVPAIARAGSSASYPLPVIERVTSAAGFVHPGLAVSASSLERARTQVKQGAEPWASYYAAMNVTSYASATFSSRNAGPVPGRPANAAFNSQGVQSLFIDDAFRAYTQAIQYVVTGDPAYRENGLRLLRIWSHMDPAKYAYYPDAHIHSGPPLMRMLAAAELLRYTSVNPGSSGYDLRWTADDTANLTANLIVPMTQTFLYRNRNFMNQHSYSLVGAMAGYIFTDNLPRYREAVEWFSVNATNPDDHTNGALTKVMPVIARNDPRNPYGRTFVQLQEMGRDQAHAWDDVTMLTQLARVIDVQGTRLDPVRGTVSTRRDAVSPYVFGDFRLLRGSEPFFAFMTGKDVPWIDTTQRGGVLSQAYRGRLFDPTNELYHVYKELLGPALAALAPRITEVATKQDGGPRFFWGTSAYNYWNSNPDFNPDAWLSFPASAASPPTQQDALVQAETRTVPITAGASVRREDGRGFVRLNARPAGTTIAVRTLLYADRGSYSPVGVLIRTNGTATLQLRKERTLAPYHSLTLPDTHGRWRYITYDMNTSKLRGSAGGDNLAYYTIVGSPGVSVDVDAVNLQAKTQLTPPQFPQGSDVRLLAVAGEPLAAALPATDQEPLAYTAGTTLPAGARVDAGTGTLSWTPTAAQRGEYRTFVVASDPATDAVLRVRLTVSTDRRAAIAAALEGYDAAAEYVSATKAEVERTVADAEAHAGSADSATFAADLAAVQAAVANLEKLTPAMADDGSFDYWGRATSATITPVALGNMLDGDFNTFSGDLRAPAVIDYGAGFRIRADAFGLQARYNFANRSQGANVYGSNDGRTWTLLTSRETTDTSARGFALERIPVRDEAESQSFRFLKLQVDHPGVPTDPAYPGISSFSEFRIYGQRVEMSTALNGSLRIYDGHGGFTNLAEVQFLHVP</sequence>
<proteinExistence type="predicted"/>
<dbReference type="AlphaFoldDB" id="A0AAU7TEQ2"/>
<organism evidence="1">
    <name type="scientific">Kribbella sp. HUAS MG21</name>
    <dbReference type="NCBI Taxonomy" id="3160966"/>
    <lineage>
        <taxon>Bacteria</taxon>
        <taxon>Bacillati</taxon>
        <taxon>Actinomycetota</taxon>
        <taxon>Actinomycetes</taxon>
        <taxon>Propionibacteriales</taxon>
        <taxon>Kribbellaceae</taxon>
        <taxon>Kribbella</taxon>
    </lineage>
</organism>